<proteinExistence type="predicted"/>
<gene>
    <name evidence="2" type="ORF">GCM10022392_23050</name>
</gene>
<accession>A0ABP7WWP3</accession>
<evidence type="ECO:0000313" key="3">
    <source>
        <dbReference type="Proteomes" id="UP001500841"/>
    </source>
</evidence>
<evidence type="ECO:0000256" key="1">
    <source>
        <dbReference type="SAM" id="SignalP"/>
    </source>
</evidence>
<feature type="signal peptide" evidence="1">
    <location>
        <begin position="1"/>
        <end position="21"/>
    </location>
</feature>
<keyword evidence="3" id="KW-1185">Reference proteome</keyword>
<feature type="chain" id="PRO_5047280762" description="Lipoprotein" evidence="1">
    <location>
        <begin position="22"/>
        <end position="257"/>
    </location>
</feature>
<name>A0ABP7WWP3_9SPHI</name>
<protein>
    <recommendedName>
        <fullName evidence="4">Lipoprotein</fullName>
    </recommendedName>
</protein>
<dbReference type="PROSITE" id="PS51257">
    <property type="entry name" value="PROKAR_LIPOPROTEIN"/>
    <property type="match status" value="1"/>
</dbReference>
<sequence>MKALKSTLIVSVALLFAISCKKNNSPKNNANVSTDVAADMAASAVAANSFGFVSMADNISANAQATSSAGKQSLNSTSSNAAHQACGTTIADSISFSGNNNSVTFDAFYKFSRTLNCNNNNPDNIVTAVTYHGSFDGPRLSSSASGTSSITIAGLSNSATNFTINGSYNRQGSFNSKVGDKTSGSSVVNISVTNVTLTKSPRVITGGTANISISGTVPAGSFSFSGTLVFNGNNQATLTVGTSVYVINLLTGSYTKK</sequence>
<evidence type="ECO:0000313" key="2">
    <source>
        <dbReference type="EMBL" id="GAA4098601.1"/>
    </source>
</evidence>
<evidence type="ECO:0008006" key="4">
    <source>
        <dbReference type="Google" id="ProtNLM"/>
    </source>
</evidence>
<comment type="caution">
    <text evidence="2">The sequence shown here is derived from an EMBL/GenBank/DDBJ whole genome shotgun (WGS) entry which is preliminary data.</text>
</comment>
<dbReference type="Proteomes" id="UP001500841">
    <property type="component" value="Unassembled WGS sequence"/>
</dbReference>
<dbReference type="EMBL" id="BAABCV010000008">
    <property type="protein sequence ID" value="GAA4098601.1"/>
    <property type="molecule type" value="Genomic_DNA"/>
</dbReference>
<organism evidence="2 3">
    <name type="scientific">Mucilaginibacter panaciglaebae</name>
    <dbReference type="NCBI Taxonomy" id="502331"/>
    <lineage>
        <taxon>Bacteria</taxon>
        <taxon>Pseudomonadati</taxon>
        <taxon>Bacteroidota</taxon>
        <taxon>Sphingobacteriia</taxon>
        <taxon>Sphingobacteriales</taxon>
        <taxon>Sphingobacteriaceae</taxon>
        <taxon>Mucilaginibacter</taxon>
    </lineage>
</organism>
<dbReference type="RefSeq" id="WP_345104404.1">
    <property type="nucleotide sequence ID" value="NZ_BAABCV010000008.1"/>
</dbReference>
<reference evidence="3" key="1">
    <citation type="journal article" date="2019" name="Int. J. Syst. Evol. Microbiol.">
        <title>The Global Catalogue of Microorganisms (GCM) 10K type strain sequencing project: providing services to taxonomists for standard genome sequencing and annotation.</title>
        <authorList>
            <consortium name="The Broad Institute Genomics Platform"/>
            <consortium name="The Broad Institute Genome Sequencing Center for Infectious Disease"/>
            <person name="Wu L."/>
            <person name="Ma J."/>
        </authorList>
    </citation>
    <scope>NUCLEOTIDE SEQUENCE [LARGE SCALE GENOMIC DNA]</scope>
    <source>
        <strain evidence="3">JCM 17085</strain>
    </source>
</reference>
<keyword evidence="1" id="KW-0732">Signal</keyword>